<organism evidence="1 2">
    <name type="scientific">Araneus ventricosus</name>
    <name type="common">Orbweaver spider</name>
    <name type="synonym">Epeira ventricosa</name>
    <dbReference type="NCBI Taxonomy" id="182803"/>
    <lineage>
        <taxon>Eukaryota</taxon>
        <taxon>Metazoa</taxon>
        <taxon>Ecdysozoa</taxon>
        <taxon>Arthropoda</taxon>
        <taxon>Chelicerata</taxon>
        <taxon>Arachnida</taxon>
        <taxon>Araneae</taxon>
        <taxon>Araneomorphae</taxon>
        <taxon>Entelegynae</taxon>
        <taxon>Araneoidea</taxon>
        <taxon>Araneidae</taxon>
        <taxon>Araneus</taxon>
    </lineage>
</organism>
<dbReference type="AlphaFoldDB" id="A0A4Y2A4G3"/>
<comment type="caution">
    <text evidence="1">The sequence shown here is derived from an EMBL/GenBank/DDBJ whole genome shotgun (WGS) entry which is preliminary data.</text>
</comment>
<dbReference type="EMBL" id="BGPR01000005">
    <property type="protein sequence ID" value="GBL74255.1"/>
    <property type="molecule type" value="Genomic_DNA"/>
</dbReference>
<reference evidence="1 2" key="1">
    <citation type="journal article" date="2019" name="Sci. Rep.">
        <title>Orb-weaving spider Araneus ventricosus genome elucidates the spidroin gene catalogue.</title>
        <authorList>
            <person name="Kono N."/>
            <person name="Nakamura H."/>
            <person name="Ohtoshi R."/>
            <person name="Moran D.A.P."/>
            <person name="Shinohara A."/>
            <person name="Yoshida Y."/>
            <person name="Fujiwara M."/>
            <person name="Mori M."/>
            <person name="Tomita M."/>
            <person name="Arakawa K."/>
        </authorList>
    </citation>
    <scope>NUCLEOTIDE SEQUENCE [LARGE SCALE GENOMIC DNA]</scope>
</reference>
<dbReference type="Proteomes" id="UP000499080">
    <property type="component" value="Unassembled WGS sequence"/>
</dbReference>
<gene>
    <name evidence="1" type="ORF">AVEN_235256_1</name>
</gene>
<accession>A0A4Y2A4G3</accession>
<protein>
    <submittedName>
        <fullName evidence="1">Uncharacterized protein</fullName>
    </submittedName>
</protein>
<keyword evidence="2" id="KW-1185">Reference proteome</keyword>
<evidence type="ECO:0000313" key="2">
    <source>
        <dbReference type="Proteomes" id="UP000499080"/>
    </source>
</evidence>
<sequence>MLISRFEATRRLFWDGPHNFQPLQMPKTTPELAPSCPNFRTTWRTFGPTYDLMCNTPTYIADIQWNRISNPPARTQRPYHYSTTASRVLYYTVIHSYGMEAGGF</sequence>
<evidence type="ECO:0000313" key="1">
    <source>
        <dbReference type="EMBL" id="GBL74255.1"/>
    </source>
</evidence>
<name>A0A4Y2A4G3_ARAVE</name>
<proteinExistence type="predicted"/>